<proteinExistence type="predicted"/>
<evidence type="ECO:0000313" key="4">
    <source>
        <dbReference type="Proteomes" id="UP000193884"/>
    </source>
</evidence>
<dbReference type="EMBL" id="NAFK01000178">
    <property type="protein sequence ID" value="OSJ20649.1"/>
    <property type="molecule type" value="Genomic_DNA"/>
</dbReference>
<name>A0ABX3WRE8_9BRAD</name>
<dbReference type="RefSeq" id="WP_085385896.1">
    <property type="nucleotide sequence ID" value="NZ_NAFJ01000159.1"/>
</dbReference>
<feature type="coiled-coil region" evidence="1">
    <location>
        <begin position="12"/>
        <end position="39"/>
    </location>
</feature>
<keyword evidence="4" id="KW-1185">Reference proteome</keyword>
<feature type="compositionally biased region" description="Low complexity" evidence="2">
    <location>
        <begin position="154"/>
        <end position="171"/>
    </location>
</feature>
<evidence type="ECO:0000256" key="2">
    <source>
        <dbReference type="SAM" id="MobiDB-lite"/>
    </source>
</evidence>
<protein>
    <submittedName>
        <fullName evidence="3">Uncharacterized protein</fullName>
    </submittedName>
</protein>
<accession>A0ABX3WRE8</accession>
<evidence type="ECO:0000256" key="1">
    <source>
        <dbReference type="SAM" id="Coils"/>
    </source>
</evidence>
<evidence type="ECO:0000313" key="3">
    <source>
        <dbReference type="EMBL" id="OSJ20649.1"/>
    </source>
</evidence>
<reference evidence="3 4" key="1">
    <citation type="submission" date="2017-03" db="EMBL/GenBank/DDBJ databases">
        <title>Whole genome sequences of fourteen strains of Bradyrhizobium canariense and one strain of Bradyrhizobium japonicum isolated from Lupinus (Papilionoideae: Genisteae) species in Algeria.</title>
        <authorList>
            <person name="Crovadore J."/>
            <person name="Chekireb D."/>
            <person name="Brachmann A."/>
            <person name="Chablais R."/>
            <person name="Cochard B."/>
            <person name="Lefort F."/>
        </authorList>
    </citation>
    <scope>NUCLEOTIDE SEQUENCE [LARGE SCALE GENOMIC DNA]</scope>
    <source>
        <strain evidence="3 4">UBMAN05</strain>
    </source>
</reference>
<gene>
    <name evidence="3" type="ORF">BST63_39640</name>
</gene>
<sequence length="225" mass="24166">MATTHRARIKQLEHIDAELAALRDQRARMDARIAILESTRRADLLELASEILAGVDLLQMPVSAICAYLTALDGAVPRSDGADIATTKENAGDEKIATFIKISRNVGKRKRALLEQAGLHWHGRDGGWTGFVGSAALTQLRDVFGDKVEKPRLVAPEAPSSSAQESAAVPSCADAEPNKADSQLNVGIAECTGGDETTFAPLHRIMHFRGFPRRPQASEEPAGPP</sequence>
<keyword evidence="1" id="KW-0175">Coiled coil</keyword>
<dbReference type="Proteomes" id="UP000193884">
    <property type="component" value="Unassembled WGS sequence"/>
</dbReference>
<feature type="region of interest" description="Disordered" evidence="2">
    <location>
        <begin position="154"/>
        <end position="178"/>
    </location>
</feature>
<comment type="caution">
    <text evidence="3">The sequence shown here is derived from an EMBL/GenBank/DDBJ whole genome shotgun (WGS) entry which is preliminary data.</text>
</comment>
<organism evidence="3 4">
    <name type="scientific">Bradyrhizobium canariense</name>
    <dbReference type="NCBI Taxonomy" id="255045"/>
    <lineage>
        <taxon>Bacteria</taxon>
        <taxon>Pseudomonadati</taxon>
        <taxon>Pseudomonadota</taxon>
        <taxon>Alphaproteobacteria</taxon>
        <taxon>Hyphomicrobiales</taxon>
        <taxon>Nitrobacteraceae</taxon>
        <taxon>Bradyrhizobium</taxon>
    </lineage>
</organism>